<evidence type="ECO:0000313" key="4">
    <source>
        <dbReference type="Proteomes" id="UP000292082"/>
    </source>
</evidence>
<sequence length="465" mass="50775">MVAIHQSEDFVRALSSIIFACVTTGHSTIKLFDPITGALEDYSLLKTSLASESHLDCPAIRHSPLGKTALPPPQVALDDILNLLSAYLGKENVRCSSHGKQASPSSMLLHLQILPPHNSKSRPSGRQPLAPKDPETHRMPTAVESTKDETDVSIYPGPLTQMKRAMFFGEGREDKWRPFTVLPPTLLALCKNSTPPLQDDSRVSSGDTSSSSIQYTPAKALQSQDNFLDASTCLDSSRSPSRLVGLGFSALVKDDGSSFDGLGTLTDRPYDNLPSPSDEARARARERRDRRVFGAVVLMRDDLGAKITPQLLSDMQSPARSQAPPSLDRPFAPSTKISTPVSVNALERVPPAAPAKRLIGRMPLVVDERTKFRRGIGRETRPQHDVFAFQRERVSPEWQMESFQRLGGVAGSARTMRGGVGSSKKFSPSPLAPPSALGNQLRFWSYWMTPVNDASGSMGRPAWRP</sequence>
<protein>
    <submittedName>
        <fullName evidence="2">Uncharacterized protein</fullName>
    </submittedName>
</protein>
<feature type="region of interest" description="Disordered" evidence="1">
    <location>
        <begin position="313"/>
        <end position="338"/>
    </location>
</feature>
<feature type="compositionally biased region" description="Low complexity" evidence="1">
    <location>
        <begin position="203"/>
        <end position="212"/>
    </location>
</feature>
<name>A0A4Q9P9K2_9APHY</name>
<feature type="region of interest" description="Disordered" evidence="1">
    <location>
        <begin position="263"/>
        <end position="286"/>
    </location>
</feature>
<dbReference type="AlphaFoldDB" id="A0A4Q9P9K2"/>
<dbReference type="Proteomes" id="UP000292082">
    <property type="component" value="Unassembled WGS sequence"/>
</dbReference>
<evidence type="ECO:0000313" key="3">
    <source>
        <dbReference type="EMBL" id="TBU57818.1"/>
    </source>
</evidence>
<feature type="compositionally biased region" description="Polar residues" evidence="1">
    <location>
        <begin position="313"/>
        <end position="324"/>
    </location>
</feature>
<proteinExistence type="predicted"/>
<feature type="region of interest" description="Disordered" evidence="1">
    <location>
        <begin position="115"/>
        <end position="155"/>
    </location>
</feature>
<evidence type="ECO:0000313" key="2">
    <source>
        <dbReference type="EMBL" id="TBU29193.1"/>
    </source>
</evidence>
<evidence type="ECO:0000256" key="1">
    <source>
        <dbReference type="SAM" id="MobiDB-lite"/>
    </source>
</evidence>
<feature type="region of interest" description="Disordered" evidence="1">
    <location>
        <begin position="192"/>
        <end position="213"/>
    </location>
</feature>
<dbReference type="EMBL" id="ML145132">
    <property type="protein sequence ID" value="TBU57818.1"/>
    <property type="molecule type" value="Genomic_DNA"/>
</dbReference>
<gene>
    <name evidence="3" type="ORF">BD310DRAFT_513477</name>
    <name evidence="2" type="ORF">BD311DRAFT_806407</name>
</gene>
<dbReference type="OrthoDB" id="2753093at2759"/>
<dbReference type="EMBL" id="ML143415">
    <property type="protein sequence ID" value="TBU29193.1"/>
    <property type="molecule type" value="Genomic_DNA"/>
</dbReference>
<dbReference type="Proteomes" id="UP000292957">
    <property type="component" value="Unassembled WGS sequence"/>
</dbReference>
<organism evidence="2">
    <name type="scientific">Dichomitus squalens</name>
    <dbReference type="NCBI Taxonomy" id="114155"/>
    <lineage>
        <taxon>Eukaryota</taxon>
        <taxon>Fungi</taxon>
        <taxon>Dikarya</taxon>
        <taxon>Basidiomycota</taxon>
        <taxon>Agaricomycotina</taxon>
        <taxon>Agaricomycetes</taxon>
        <taxon>Polyporales</taxon>
        <taxon>Polyporaceae</taxon>
        <taxon>Dichomitus</taxon>
    </lineage>
</organism>
<accession>A0A4Q9P9K2</accession>
<reference evidence="2 4" key="1">
    <citation type="submission" date="2019-01" db="EMBL/GenBank/DDBJ databases">
        <title>Draft genome sequences of three monokaryotic isolates of the white-rot basidiomycete fungus Dichomitus squalens.</title>
        <authorList>
            <consortium name="DOE Joint Genome Institute"/>
            <person name="Lopez S.C."/>
            <person name="Andreopoulos B."/>
            <person name="Pangilinan J."/>
            <person name="Lipzen A."/>
            <person name="Riley R."/>
            <person name="Ahrendt S."/>
            <person name="Ng V."/>
            <person name="Barry K."/>
            <person name="Daum C."/>
            <person name="Grigoriev I.V."/>
            <person name="Hilden K.S."/>
            <person name="Makela M.R."/>
            <person name="de Vries R.P."/>
        </authorList>
    </citation>
    <scope>NUCLEOTIDE SEQUENCE [LARGE SCALE GENOMIC DNA]</scope>
    <source>
        <strain evidence="3 4">CBS 464.89</strain>
        <strain evidence="2">OM18370.1</strain>
    </source>
</reference>
<keyword evidence="4" id="KW-1185">Reference proteome</keyword>